<proteinExistence type="inferred from homology"/>
<evidence type="ECO:0000313" key="8">
    <source>
        <dbReference type="Proteomes" id="UP001595979"/>
    </source>
</evidence>
<evidence type="ECO:0000256" key="5">
    <source>
        <dbReference type="ARBA" id="ARBA00023284"/>
    </source>
</evidence>
<evidence type="ECO:0000256" key="3">
    <source>
        <dbReference type="ARBA" id="ARBA00023002"/>
    </source>
</evidence>
<dbReference type="InterPro" id="IPR036249">
    <property type="entry name" value="Thioredoxin-like_sf"/>
</dbReference>
<dbReference type="PANTHER" id="PTHR13887:SF14">
    <property type="entry name" value="DISULFIDE BOND FORMATION PROTEIN D"/>
    <property type="match status" value="1"/>
</dbReference>
<feature type="domain" description="Thioredoxin-like fold" evidence="6">
    <location>
        <begin position="41"/>
        <end position="205"/>
    </location>
</feature>
<keyword evidence="5" id="KW-0676">Redox-active center</keyword>
<keyword evidence="8" id="KW-1185">Reference proteome</keyword>
<dbReference type="PANTHER" id="PTHR13887">
    <property type="entry name" value="GLUTATHIONE S-TRANSFERASE KAPPA"/>
    <property type="match status" value="1"/>
</dbReference>
<dbReference type="Gene3D" id="3.40.30.10">
    <property type="entry name" value="Glutaredoxin"/>
    <property type="match status" value="1"/>
</dbReference>
<dbReference type="Pfam" id="PF13462">
    <property type="entry name" value="Thioredoxin_4"/>
    <property type="match status" value="1"/>
</dbReference>
<protein>
    <submittedName>
        <fullName evidence="7">DsbA family protein</fullName>
    </submittedName>
</protein>
<comment type="caution">
    <text evidence="7">The sequence shown here is derived from an EMBL/GenBank/DDBJ whole genome shotgun (WGS) entry which is preliminary data.</text>
</comment>
<evidence type="ECO:0000259" key="6">
    <source>
        <dbReference type="Pfam" id="PF13462"/>
    </source>
</evidence>
<accession>A0ABW1DLG9</accession>
<name>A0ABW1DLG9_9DEIO</name>
<dbReference type="InterPro" id="IPR012336">
    <property type="entry name" value="Thioredoxin-like_fold"/>
</dbReference>
<dbReference type="EMBL" id="JBHSOH010000020">
    <property type="protein sequence ID" value="MFC5849466.1"/>
    <property type="molecule type" value="Genomic_DNA"/>
</dbReference>
<reference evidence="8" key="1">
    <citation type="journal article" date="2019" name="Int. J. Syst. Evol. Microbiol.">
        <title>The Global Catalogue of Microorganisms (GCM) 10K type strain sequencing project: providing services to taxonomists for standard genome sequencing and annotation.</title>
        <authorList>
            <consortium name="The Broad Institute Genomics Platform"/>
            <consortium name="The Broad Institute Genome Sequencing Center for Infectious Disease"/>
            <person name="Wu L."/>
            <person name="Ma J."/>
        </authorList>
    </citation>
    <scope>NUCLEOTIDE SEQUENCE [LARGE SCALE GENOMIC DNA]</scope>
    <source>
        <strain evidence="8">CGMCC 1.15053</strain>
    </source>
</reference>
<evidence type="ECO:0000313" key="7">
    <source>
        <dbReference type="EMBL" id="MFC5849466.1"/>
    </source>
</evidence>
<keyword evidence="4" id="KW-1015">Disulfide bond</keyword>
<sequence length="210" mass="22175">MTPPKTRTALVIGTGALAAVLTIAAAYFAGRPQPLTLPTQGRPAVGRADAPTLVIFEDYKCPACQAFTQETLPGLEARARAGEVRLVFMHRPFLAPDSRAAAIAAECVWRTRPEAFLTFHKALYAAQGDERVPWATAPLLSRVARGAGAGGPAWPRCLNSPAAAAAVDADNAAFLRGKARYTPAFYLGGNLIVRPSVAGINRAIDQARTP</sequence>
<keyword evidence="3" id="KW-0560">Oxidoreductase</keyword>
<organism evidence="7 8">
    <name type="scientific">Deinococcus petrolearius</name>
    <dbReference type="NCBI Taxonomy" id="1751295"/>
    <lineage>
        <taxon>Bacteria</taxon>
        <taxon>Thermotogati</taxon>
        <taxon>Deinococcota</taxon>
        <taxon>Deinococci</taxon>
        <taxon>Deinococcales</taxon>
        <taxon>Deinococcaceae</taxon>
        <taxon>Deinococcus</taxon>
    </lineage>
</organism>
<dbReference type="RefSeq" id="WP_380050636.1">
    <property type="nucleotide sequence ID" value="NZ_JBHSOH010000020.1"/>
</dbReference>
<dbReference type="SUPFAM" id="SSF52833">
    <property type="entry name" value="Thioredoxin-like"/>
    <property type="match status" value="1"/>
</dbReference>
<evidence type="ECO:0000256" key="1">
    <source>
        <dbReference type="ARBA" id="ARBA00005791"/>
    </source>
</evidence>
<keyword evidence="2" id="KW-0732">Signal</keyword>
<comment type="similarity">
    <text evidence="1">Belongs to the thioredoxin family. DsbA subfamily.</text>
</comment>
<evidence type="ECO:0000256" key="4">
    <source>
        <dbReference type="ARBA" id="ARBA00023157"/>
    </source>
</evidence>
<evidence type="ECO:0000256" key="2">
    <source>
        <dbReference type="ARBA" id="ARBA00022729"/>
    </source>
</evidence>
<gene>
    <name evidence="7" type="ORF">ACFPQ6_14225</name>
</gene>
<dbReference type="Proteomes" id="UP001595979">
    <property type="component" value="Unassembled WGS sequence"/>
</dbReference>